<evidence type="ECO:0000256" key="1">
    <source>
        <dbReference type="SAM" id="SignalP"/>
    </source>
</evidence>
<protein>
    <recommendedName>
        <fullName evidence="4">LysM domain-containing protein</fullName>
    </recommendedName>
</protein>
<proteinExistence type="predicted"/>
<organism evidence="2 3">
    <name type="scientific">Fusarium piperis</name>
    <dbReference type="NCBI Taxonomy" id="1435070"/>
    <lineage>
        <taxon>Eukaryota</taxon>
        <taxon>Fungi</taxon>
        <taxon>Dikarya</taxon>
        <taxon>Ascomycota</taxon>
        <taxon>Pezizomycotina</taxon>
        <taxon>Sordariomycetes</taxon>
        <taxon>Hypocreomycetidae</taxon>
        <taxon>Hypocreales</taxon>
        <taxon>Nectriaceae</taxon>
        <taxon>Fusarium</taxon>
        <taxon>Fusarium solani species complex</taxon>
    </lineage>
</organism>
<dbReference type="AlphaFoldDB" id="A0A9W8WJH8"/>
<dbReference type="Proteomes" id="UP001140502">
    <property type="component" value="Unassembled WGS sequence"/>
</dbReference>
<dbReference type="GO" id="GO:0006629">
    <property type="term" value="P:lipid metabolic process"/>
    <property type="evidence" value="ECO:0007669"/>
    <property type="project" value="InterPro"/>
</dbReference>
<gene>
    <name evidence="2" type="ORF">N0V84_002210</name>
</gene>
<evidence type="ECO:0000313" key="2">
    <source>
        <dbReference type="EMBL" id="KAJ4327312.1"/>
    </source>
</evidence>
<dbReference type="InterPro" id="IPR051057">
    <property type="entry name" value="PI-PLC_domain"/>
</dbReference>
<dbReference type="SUPFAM" id="SSF51695">
    <property type="entry name" value="PLC-like phosphodiesterases"/>
    <property type="match status" value="1"/>
</dbReference>
<dbReference type="PANTHER" id="PTHR13593:SF143">
    <property type="entry name" value="PHOSPHATIDYLINOSITOL-SPECIFIC PHOSPHOLIPASE C X DOMAIN-CONTAINING PROTEIN"/>
    <property type="match status" value="1"/>
</dbReference>
<accession>A0A9W8WJH8</accession>
<feature type="signal peptide" evidence="1">
    <location>
        <begin position="1"/>
        <end position="22"/>
    </location>
</feature>
<evidence type="ECO:0008006" key="4">
    <source>
        <dbReference type="Google" id="ProtNLM"/>
    </source>
</evidence>
<feature type="chain" id="PRO_5040860115" description="LysM domain-containing protein" evidence="1">
    <location>
        <begin position="23"/>
        <end position="663"/>
    </location>
</feature>
<dbReference type="GO" id="GO:0008081">
    <property type="term" value="F:phosphoric diester hydrolase activity"/>
    <property type="evidence" value="ECO:0007669"/>
    <property type="project" value="InterPro"/>
</dbReference>
<dbReference type="InterPro" id="IPR017946">
    <property type="entry name" value="PLC-like_Pdiesterase_TIM-brl"/>
</dbReference>
<comment type="caution">
    <text evidence="2">The sequence shown here is derived from an EMBL/GenBank/DDBJ whole genome shotgun (WGS) entry which is preliminary data.</text>
</comment>
<sequence>MVFTMAVKATALLLTLPSVANGTPVLPPPQVNMTLTEDVPVSAALAITPGLEYLLGPDVPHISDPRIVLGPDVKLTNDTLLSKDNSWYKEILQRLSIGDSSTNNNNNTTQPRKKHSKRWVTGSWGYWTDYVKLFEKLVPAKWDNWPAEITLINATPYRWTKGHTHSYQLVSWDLNWPNHIEPGQTVRVTTSTEAMSPWDAAGEVVYHLEGVSKPASFEIRRRTPPSKNRIFGGGLPNELSVTYRENLETLKRPKKSVNMLKWWDFPGSCQWVLAGKEGDFIADDAGPGWMSERMDHIGQIPLRELAIPRSHHAGMYKMNEAFGLGSLYNTITQYKDLTYQLTEGGVRVIDIRPFLKYGKRGYETWESHGSIFGGKWHGGLGVTLKDMVDQVNAFNEKHPGELIIWDIHPSQALVRRHAEGTVVQMSEGDRAIMYNEFKRLKHRLEVPNGRDLTQWPLERFVGNKTSGVLIRTRREWREDESWPGGSEGFVTEANFPVHQLWANSPDTPGLIDATVKDLKERKTDRSSTLFFADWILTQQGFDVAFGNKFIAEMAITTYKAMFYELWEALTMDRYPNWIATDGIRSNELKSFAMAINHCLAGGRCGKIKPSKKPRIGPDHELGFYETLIWKEDLEEATKGMDKKKAEEVIAKAMAKAKVQVEAT</sequence>
<dbReference type="EMBL" id="JAPEUR010000026">
    <property type="protein sequence ID" value="KAJ4327312.1"/>
    <property type="molecule type" value="Genomic_DNA"/>
</dbReference>
<keyword evidence="3" id="KW-1185">Reference proteome</keyword>
<reference evidence="2" key="1">
    <citation type="submission" date="2022-10" db="EMBL/GenBank/DDBJ databases">
        <title>Tapping the CABI collections for fungal endophytes: first genome assemblies for Collariella, Neodidymelliopsis, Ascochyta clinopodiicola, Didymella pomorum, Didymosphaeria variabile, Neocosmospora piperis and Neocucurbitaria cava.</title>
        <authorList>
            <person name="Hill R."/>
        </authorList>
    </citation>
    <scope>NUCLEOTIDE SEQUENCE</scope>
    <source>
        <strain evidence="2">IMI 366586</strain>
    </source>
</reference>
<dbReference type="Gene3D" id="3.20.20.190">
    <property type="entry name" value="Phosphatidylinositol (PI) phosphodiesterase"/>
    <property type="match status" value="1"/>
</dbReference>
<name>A0A9W8WJH8_9HYPO</name>
<dbReference type="PANTHER" id="PTHR13593">
    <property type="match status" value="1"/>
</dbReference>
<keyword evidence="1" id="KW-0732">Signal</keyword>
<dbReference type="OrthoDB" id="1046782at2759"/>
<evidence type="ECO:0000313" key="3">
    <source>
        <dbReference type="Proteomes" id="UP001140502"/>
    </source>
</evidence>